<evidence type="ECO:0000256" key="3">
    <source>
        <dbReference type="ARBA" id="ARBA00012662"/>
    </source>
</evidence>
<proteinExistence type="inferred from homology"/>
<evidence type="ECO:0000259" key="8">
    <source>
        <dbReference type="Pfam" id="PF01120"/>
    </source>
</evidence>
<dbReference type="PANTHER" id="PTHR10030">
    <property type="entry name" value="ALPHA-L-FUCOSIDASE"/>
    <property type="match status" value="1"/>
</dbReference>
<keyword evidence="6" id="KW-0326">Glycosidase</keyword>
<evidence type="ECO:0000313" key="9">
    <source>
        <dbReference type="EMBL" id="CAD5229105.1"/>
    </source>
</evidence>
<keyword evidence="10" id="KW-1185">Reference proteome</keyword>
<dbReference type="SUPFAM" id="SSF51445">
    <property type="entry name" value="(Trans)glycosidases"/>
    <property type="match status" value="1"/>
</dbReference>
<dbReference type="AlphaFoldDB" id="A0A811LMZ0"/>
<dbReference type="PRINTS" id="PR00741">
    <property type="entry name" value="GLHYDRLASE29"/>
</dbReference>
<dbReference type="InterPro" id="IPR017853">
    <property type="entry name" value="GH"/>
</dbReference>
<dbReference type="GO" id="GO:0006004">
    <property type="term" value="P:fucose metabolic process"/>
    <property type="evidence" value="ECO:0007669"/>
    <property type="project" value="InterPro"/>
</dbReference>
<dbReference type="PANTHER" id="PTHR10030:SF37">
    <property type="entry name" value="ALPHA-L-FUCOSIDASE-RELATED"/>
    <property type="match status" value="1"/>
</dbReference>
<dbReference type="GO" id="GO:0016139">
    <property type="term" value="P:glycoside catabolic process"/>
    <property type="evidence" value="ECO:0007669"/>
    <property type="project" value="TreeGrafter"/>
</dbReference>
<evidence type="ECO:0000256" key="5">
    <source>
        <dbReference type="ARBA" id="ARBA00022801"/>
    </source>
</evidence>
<protein>
    <recommendedName>
        <fullName evidence="3">alpha-L-fucosidase</fullName>
        <ecNumber evidence="3">3.2.1.51</ecNumber>
    </recommendedName>
</protein>
<evidence type="ECO:0000256" key="4">
    <source>
        <dbReference type="ARBA" id="ARBA00022729"/>
    </source>
</evidence>
<evidence type="ECO:0000256" key="6">
    <source>
        <dbReference type="ARBA" id="ARBA00023295"/>
    </source>
</evidence>
<sequence length="270" mass="31128">MQLYLFVIATVVGYVACYDPNWESLDSCPCPEWFDKSKPGIFVHWGMYSVPAYATEWISRYWADKHKDVLDFINRNFPGQSYGDLASKFSAADFTGKGSADIVKASGAKYFVVTSKHHDGYTLWPSTTSLNWNAVDIGAHRDLIQEFKEGITEAGIHFGLYFSQMDWFHHLYISDPHNKTTLYTDQVSLVQMRELIHNYEPDLLWSDGDWERPDTYWKATQFIAWLFNDSPVKDKIVVNDRWGAGIPGHHGSYITGTDKFMPGKLLKRKW</sequence>
<comment type="caution">
    <text evidence="9">The sequence shown here is derived from an EMBL/GenBank/DDBJ whole genome shotgun (WGS) entry which is preliminary data.</text>
</comment>
<dbReference type="OrthoDB" id="6039950at2759"/>
<dbReference type="Proteomes" id="UP000783686">
    <property type="component" value="Unassembled WGS sequence"/>
</dbReference>
<organism evidence="9 10">
    <name type="scientific">Bursaphelenchus okinawaensis</name>
    <dbReference type="NCBI Taxonomy" id="465554"/>
    <lineage>
        <taxon>Eukaryota</taxon>
        <taxon>Metazoa</taxon>
        <taxon>Ecdysozoa</taxon>
        <taxon>Nematoda</taxon>
        <taxon>Chromadorea</taxon>
        <taxon>Rhabditida</taxon>
        <taxon>Tylenchina</taxon>
        <taxon>Tylenchomorpha</taxon>
        <taxon>Aphelenchoidea</taxon>
        <taxon>Aphelenchoididae</taxon>
        <taxon>Bursaphelenchus</taxon>
    </lineage>
</organism>
<evidence type="ECO:0000313" key="10">
    <source>
        <dbReference type="Proteomes" id="UP000614601"/>
    </source>
</evidence>
<dbReference type="SMART" id="SM00812">
    <property type="entry name" value="Alpha_L_fucos"/>
    <property type="match status" value="1"/>
</dbReference>
<dbReference type="Proteomes" id="UP000614601">
    <property type="component" value="Unassembled WGS sequence"/>
</dbReference>
<dbReference type="EMBL" id="CAJFCW020000006">
    <property type="protein sequence ID" value="CAG9125786.1"/>
    <property type="molecule type" value="Genomic_DNA"/>
</dbReference>
<dbReference type="EC" id="3.2.1.51" evidence="3"/>
<evidence type="ECO:0000256" key="7">
    <source>
        <dbReference type="SAM" id="SignalP"/>
    </source>
</evidence>
<dbReference type="Pfam" id="PF01120">
    <property type="entry name" value="Alpha_L_fucos"/>
    <property type="match status" value="1"/>
</dbReference>
<reference evidence="9" key="1">
    <citation type="submission" date="2020-09" db="EMBL/GenBank/DDBJ databases">
        <authorList>
            <person name="Kikuchi T."/>
        </authorList>
    </citation>
    <scope>NUCLEOTIDE SEQUENCE</scope>
    <source>
        <strain evidence="9">SH1</strain>
    </source>
</reference>
<dbReference type="InterPro" id="IPR057739">
    <property type="entry name" value="Glyco_hydro_29_N"/>
</dbReference>
<dbReference type="GO" id="GO:0004560">
    <property type="term" value="F:alpha-L-fucosidase activity"/>
    <property type="evidence" value="ECO:0007669"/>
    <property type="project" value="UniProtKB-EC"/>
</dbReference>
<comment type="function">
    <text evidence="1">Alpha-L-fucosidase is responsible for hydrolyzing the alpha-1,6-linked fucose joined to the reducing-end N-acetylglucosamine of the carbohydrate moieties of glycoproteins.</text>
</comment>
<keyword evidence="5" id="KW-0378">Hydrolase</keyword>
<evidence type="ECO:0000256" key="1">
    <source>
        <dbReference type="ARBA" id="ARBA00004071"/>
    </source>
</evidence>
<feature type="domain" description="Glycoside hydrolase family 29 N-terminal" evidence="8">
    <location>
        <begin position="17"/>
        <end position="270"/>
    </location>
</feature>
<dbReference type="EMBL" id="CAJFDH010000006">
    <property type="protein sequence ID" value="CAD5229105.1"/>
    <property type="molecule type" value="Genomic_DNA"/>
</dbReference>
<gene>
    <name evidence="9" type="ORF">BOKJ2_LOCUS13164</name>
</gene>
<accession>A0A811LMZ0</accession>
<keyword evidence="4 7" id="KW-0732">Signal</keyword>
<dbReference type="InterPro" id="IPR000933">
    <property type="entry name" value="Glyco_hydro_29"/>
</dbReference>
<feature type="chain" id="PRO_5044131748" description="alpha-L-fucosidase" evidence="7">
    <location>
        <begin position="18"/>
        <end position="270"/>
    </location>
</feature>
<evidence type="ECO:0000256" key="2">
    <source>
        <dbReference type="ARBA" id="ARBA00007951"/>
    </source>
</evidence>
<comment type="similarity">
    <text evidence="2">Belongs to the glycosyl hydrolase 29 family.</text>
</comment>
<dbReference type="InterPro" id="IPR016286">
    <property type="entry name" value="FUC_metazoa-typ"/>
</dbReference>
<dbReference type="Gene3D" id="3.20.20.80">
    <property type="entry name" value="Glycosidases"/>
    <property type="match status" value="1"/>
</dbReference>
<feature type="signal peptide" evidence="7">
    <location>
        <begin position="1"/>
        <end position="17"/>
    </location>
</feature>
<name>A0A811LMZ0_9BILA</name>
<dbReference type="GO" id="GO:0005764">
    <property type="term" value="C:lysosome"/>
    <property type="evidence" value="ECO:0007669"/>
    <property type="project" value="TreeGrafter"/>
</dbReference>